<dbReference type="CDD" id="cd07035">
    <property type="entry name" value="TPP_PYR_POX_like"/>
    <property type="match status" value="1"/>
</dbReference>
<dbReference type="GO" id="GO:0050660">
    <property type="term" value="F:flavin adenine dinucleotide binding"/>
    <property type="evidence" value="ECO:0007669"/>
    <property type="project" value="TreeGrafter"/>
</dbReference>
<dbReference type="InterPro" id="IPR029035">
    <property type="entry name" value="DHS-like_NAD/FAD-binding_dom"/>
</dbReference>
<feature type="domain" description="Thiamine pyrophosphate enzyme central" evidence="3">
    <location>
        <begin position="137"/>
        <end position="280"/>
    </location>
</feature>
<dbReference type="SUPFAM" id="SSF52518">
    <property type="entry name" value="Thiamin diphosphate-binding fold (THDP-binding)"/>
    <property type="match status" value="2"/>
</dbReference>
<keyword evidence="2" id="KW-0786">Thiamine pyrophosphate</keyword>
<evidence type="ECO:0000256" key="2">
    <source>
        <dbReference type="ARBA" id="ARBA00023052"/>
    </source>
</evidence>
<reference evidence="5" key="1">
    <citation type="submission" date="2022-07" db="EMBL/GenBank/DDBJ databases">
        <title>Fungi with potential for degradation of polypropylene.</title>
        <authorList>
            <person name="Gostincar C."/>
        </authorList>
    </citation>
    <scope>NUCLEOTIDE SEQUENCE</scope>
    <source>
        <strain evidence="5">EXF-13287</strain>
    </source>
</reference>
<dbReference type="InterPro" id="IPR029061">
    <property type="entry name" value="THDP-binding"/>
</dbReference>
<dbReference type="Proteomes" id="UP001174691">
    <property type="component" value="Unassembled WGS sequence"/>
</dbReference>
<dbReference type="AlphaFoldDB" id="A0AA38RFL6"/>
<dbReference type="Gene3D" id="3.40.50.970">
    <property type="match status" value="2"/>
</dbReference>
<dbReference type="GO" id="GO:0000287">
    <property type="term" value="F:magnesium ion binding"/>
    <property type="evidence" value="ECO:0007669"/>
    <property type="project" value="InterPro"/>
</dbReference>
<proteinExistence type="inferred from homology"/>
<protein>
    <submittedName>
        <fullName evidence="5">Thiamine pyrophosphate protein TPP binding domain protein</fullName>
    </submittedName>
</protein>
<evidence type="ECO:0000256" key="1">
    <source>
        <dbReference type="ARBA" id="ARBA00007812"/>
    </source>
</evidence>
<sequence length="509" mass="54873">MCLHEEHCVAIAHGYAKNAFCDRTPIVLLGATGPVDAAKRRPWIDWIHNHTAADQAALIRPFVKFDDQPLSMQASIDSLVRATTLASQIPRAPMYVCLDVSVQESLLADQPPVHFPRTERYLHQIDYPPGAATEGVERIHNSLATSSKPLFLFGRVNRSQHSWDNRVRLAERYDARVLRDLKVAAAFPTQHHLHACAPIVFCSPQIAEVIRTADVIVSFDWVDLAGTMQAAYPAETEPAAHIVHVSLDSALHNGWSKDHFGHQDVDHAVAADVDKVVSALLAVPAEAPAVKWRNGWKVSSPAKPQRNGHHENVKGDANQAIPVRQQANGVHVSTNGTTHAETNGLDHEEFETSSALANQISTTEIKINGGNTPSQSSEKRIYMSSLASALNITLDPGKTCLVRLPLGWKGPDLNATHPLSYLGQDGGAGVGSRPGMTVGAALALKHHPSHLLPVAVLGDGDSLMGSTTLWTAGRYRIPLLVVVANNASFFNDEVQPGASRAGAGATGRK</sequence>
<dbReference type="PANTHER" id="PTHR18968">
    <property type="entry name" value="THIAMINE PYROPHOSPHATE ENZYMES"/>
    <property type="match status" value="1"/>
</dbReference>
<dbReference type="Pfam" id="PF00205">
    <property type="entry name" value="TPP_enzyme_M"/>
    <property type="match status" value="1"/>
</dbReference>
<name>A0AA38RFL6_9PEZI</name>
<dbReference type="Pfam" id="PF02775">
    <property type="entry name" value="TPP_enzyme_C"/>
    <property type="match status" value="1"/>
</dbReference>
<gene>
    <name evidence="5" type="ORF">NKR19_g10308</name>
</gene>
<dbReference type="Gene3D" id="3.40.50.1220">
    <property type="entry name" value="TPP-binding domain"/>
    <property type="match status" value="1"/>
</dbReference>
<accession>A0AA38RFL6</accession>
<dbReference type="InterPro" id="IPR011766">
    <property type="entry name" value="TPP_enzyme_TPP-bd"/>
</dbReference>
<evidence type="ECO:0000313" key="5">
    <source>
        <dbReference type="EMBL" id="KAJ9129564.1"/>
    </source>
</evidence>
<dbReference type="GO" id="GO:0003984">
    <property type="term" value="F:acetolactate synthase activity"/>
    <property type="evidence" value="ECO:0007669"/>
    <property type="project" value="TreeGrafter"/>
</dbReference>
<evidence type="ECO:0000259" key="4">
    <source>
        <dbReference type="Pfam" id="PF02775"/>
    </source>
</evidence>
<evidence type="ECO:0000313" key="6">
    <source>
        <dbReference type="Proteomes" id="UP001174691"/>
    </source>
</evidence>
<dbReference type="InterPro" id="IPR045229">
    <property type="entry name" value="TPP_enz"/>
</dbReference>
<dbReference type="EMBL" id="JANBVN010000325">
    <property type="protein sequence ID" value="KAJ9129564.1"/>
    <property type="molecule type" value="Genomic_DNA"/>
</dbReference>
<comment type="caution">
    <text evidence="5">The sequence shown here is derived from an EMBL/GenBank/DDBJ whole genome shotgun (WGS) entry which is preliminary data.</text>
</comment>
<feature type="domain" description="Thiamine pyrophosphate enzyme TPP-binding" evidence="4">
    <location>
        <begin position="415"/>
        <end position="489"/>
    </location>
</feature>
<dbReference type="GO" id="GO:0030976">
    <property type="term" value="F:thiamine pyrophosphate binding"/>
    <property type="evidence" value="ECO:0007669"/>
    <property type="project" value="InterPro"/>
</dbReference>
<organism evidence="5 6">
    <name type="scientific">Coniochaeta hoffmannii</name>
    <dbReference type="NCBI Taxonomy" id="91930"/>
    <lineage>
        <taxon>Eukaryota</taxon>
        <taxon>Fungi</taxon>
        <taxon>Dikarya</taxon>
        <taxon>Ascomycota</taxon>
        <taxon>Pezizomycotina</taxon>
        <taxon>Sordariomycetes</taxon>
        <taxon>Sordariomycetidae</taxon>
        <taxon>Coniochaetales</taxon>
        <taxon>Coniochaetaceae</taxon>
        <taxon>Coniochaeta</taxon>
    </lineage>
</organism>
<keyword evidence="6" id="KW-1185">Reference proteome</keyword>
<evidence type="ECO:0000259" key="3">
    <source>
        <dbReference type="Pfam" id="PF00205"/>
    </source>
</evidence>
<dbReference type="InterPro" id="IPR012000">
    <property type="entry name" value="Thiamin_PyroP_enz_cen_dom"/>
</dbReference>
<comment type="similarity">
    <text evidence="1">Belongs to the TPP enzyme family.</text>
</comment>
<dbReference type="SUPFAM" id="SSF52467">
    <property type="entry name" value="DHS-like NAD/FAD-binding domain"/>
    <property type="match status" value="1"/>
</dbReference>